<dbReference type="EMBL" id="JBBXMP010000126">
    <property type="protein sequence ID" value="KAL0061700.1"/>
    <property type="molecule type" value="Genomic_DNA"/>
</dbReference>
<evidence type="ECO:0000313" key="3">
    <source>
        <dbReference type="Proteomes" id="UP001437256"/>
    </source>
</evidence>
<accession>A0ABR2ZKE2</accession>
<sequence>MDQPSSNSISNGSSSPERCSDPVNFNFPEAPASSSPSQPVLGDCTSSTISRASTPRSASSSVEEPEVIDLTGYLLSELNLLFPGGHYLDFEDTLMQRGICNVNDLVQLAPGFLTDVVAIPQEAAWLIVNYAQTLICRAAKGKGRAPVVQVKEERED</sequence>
<feature type="compositionally biased region" description="Low complexity" evidence="1">
    <location>
        <begin position="1"/>
        <end position="15"/>
    </location>
</feature>
<comment type="caution">
    <text evidence="2">The sequence shown here is derived from an EMBL/GenBank/DDBJ whole genome shotgun (WGS) entry which is preliminary data.</text>
</comment>
<organism evidence="2 3">
    <name type="scientific">Marasmius tenuissimus</name>
    <dbReference type="NCBI Taxonomy" id="585030"/>
    <lineage>
        <taxon>Eukaryota</taxon>
        <taxon>Fungi</taxon>
        <taxon>Dikarya</taxon>
        <taxon>Basidiomycota</taxon>
        <taxon>Agaricomycotina</taxon>
        <taxon>Agaricomycetes</taxon>
        <taxon>Agaricomycetidae</taxon>
        <taxon>Agaricales</taxon>
        <taxon>Marasmiineae</taxon>
        <taxon>Marasmiaceae</taxon>
        <taxon>Marasmius</taxon>
    </lineage>
</organism>
<gene>
    <name evidence="2" type="ORF">AAF712_011452</name>
</gene>
<evidence type="ECO:0000256" key="1">
    <source>
        <dbReference type="SAM" id="MobiDB-lite"/>
    </source>
</evidence>
<dbReference type="Proteomes" id="UP001437256">
    <property type="component" value="Unassembled WGS sequence"/>
</dbReference>
<feature type="compositionally biased region" description="Low complexity" evidence="1">
    <location>
        <begin position="28"/>
        <end position="61"/>
    </location>
</feature>
<protein>
    <submittedName>
        <fullName evidence="2">Uncharacterized protein</fullName>
    </submittedName>
</protein>
<reference evidence="2 3" key="1">
    <citation type="submission" date="2024-05" db="EMBL/GenBank/DDBJ databases">
        <title>A draft genome resource for the thread blight pathogen Marasmius tenuissimus strain MS-2.</title>
        <authorList>
            <person name="Yulfo-Soto G.E."/>
            <person name="Baruah I.K."/>
            <person name="Amoako-Attah I."/>
            <person name="Bukari Y."/>
            <person name="Meinhardt L.W."/>
            <person name="Bailey B.A."/>
            <person name="Cohen S.P."/>
        </authorList>
    </citation>
    <scope>NUCLEOTIDE SEQUENCE [LARGE SCALE GENOMIC DNA]</scope>
    <source>
        <strain evidence="2 3">MS-2</strain>
    </source>
</reference>
<feature type="region of interest" description="Disordered" evidence="1">
    <location>
        <begin position="1"/>
        <end position="65"/>
    </location>
</feature>
<evidence type="ECO:0000313" key="2">
    <source>
        <dbReference type="EMBL" id="KAL0061700.1"/>
    </source>
</evidence>
<keyword evidence="3" id="KW-1185">Reference proteome</keyword>
<name>A0ABR2ZKE2_9AGAR</name>
<proteinExistence type="predicted"/>